<dbReference type="PANTHER" id="PTHR46622:SF1">
    <property type="entry name" value="DNA-DEPENDENT METALLOPROTEASE WSS1"/>
    <property type="match status" value="1"/>
</dbReference>
<accession>A0ABR0E703</accession>
<feature type="compositionally biased region" description="Basic residues" evidence="1">
    <location>
        <begin position="171"/>
        <end position="181"/>
    </location>
</feature>
<dbReference type="Gene3D" id="3.30.2010.10">
    <property type="entry name" value="Metalloproteases ('zincins'), catalytic domain"/>
    <property type="match status" value="1"/>
</dbReference>
<feature type="compositionally biased region" description="Acidic residues" evidence="1">
    <location>
        <begin position="347"/>
        <end position="357"/>
    </location>
</feature>
<dbReference type="InterPro" id="IPR013536">
    <property type="entry name" value="WLM_dom"/>
</dbReference>
<sequence>MPLGFERINERQQRPNPNINFIKPLEGPDKAIAAEFLSRIAAQCLPVMKKHHISVMALEEYAPNPEFLGRNFNAGEVIQLVLKDKQGRWLSMKFVQMVMMHELAHCKQMNHSRFFWNVRNEYAQQMEGLWREGYTGEGMWGRGRGLENGAFINAAPPDNTQIPEHLCGGSYRRKGRKRKRGQNGTDEQEKLSYAERQQRRIARKFGKHGDGASLGDDELLRGALETMNGGKRGQGKPRVANSKRGRELRAAAALARFGQAKKEEQTPEPDDNVDSETESEGEDEVDQDAVTIKDGRGRDLVKVCGDEQDDEEDANKEMDELRMLSAAPRRKTPNVKKSKAPARGEEGHEDSETESETEAPSPLSLPPPKGKAKAEHRAPINHDDSETESESEDKAPLDPDPVLELTDQNLSASQADLLREVDCGGTSSQASETATMPAPAPTSAPATEAPAAPGQIACPICSVENESEALLCMVCSHVLRPKLVANCWRCKSETCKDSKYINAGDVGRCGLCGGQKPQMGSATAGGPSGRPIGITRPEVLRWE</sequence>
<keyword evidence="4" id="KW-1185">Reference proteome</keyword>
<evidence type="ECO:0000259" key="2">
    <source>
        <dbReference type="PROSITE" id="PS51397"/>
    </source>
</evidence>
<dbReference type="PANTHER" id="PTHR46622">
    <property type="entry name" value="DNA-DEPENDENT METALLOPROTEASE WSS1"/>
    <property type="match status" value="1"/>
</dbReference>
<feature type="region of interest" description="Disordered" evidence="1">
    <location>
        <begin position="423"/>
        <end position="451"/>
    </location>
</feature>
<evidence type="ECO:0000313" key="4">
    <source>
        <dbReference type="Proteomes" id="UP001305779"/>
    </source>
</evidence>
<evidence type="ECO:0000256" key="1">
    <source>
        <dbReference type="SAM" id="MobiDB-lite"/>
    </source>
</evidence>
<comment type="caution">
    <text evidence="3">The sequence shown here is derived from an EMBL/GenBank/DDBJ whole genome shotgun (WGS) entry which is preliminary data.</text>
</comment>
<organism evidence="3 4">
    <name type="scientific">Zasmidium cellare</name>
    <name type="common">Wine cellar mold</name>
    <name type="synonym">Racodium cellare</name>
    <dbReference type="NCBI Taxonomy" id="395010"/>
    <lineage>
        <taxon>Eukaryota</taxon>
        <taxon>Fungi</taxon>
        <taxon>Dikarya</taxon>
        <taxon>Ascomycota</taxon>
        <taxon>Pezizomycotina</taxon>
        <taxon>Dothideomycetes</taxon>
        <taxon>Dothideomycetidae</taxon>
        <taxon>Mycosphaerellales</taxon>
        <taxon>Mycosphaerellaceae</taxon>
        <taxon>Zasmidium</taxon>
    </lineage>
</organism>
<dbReference type="PROSITE" id="PS51397">
    <property type="entry name" value="WLM"/>
    <property type="match status" value="1"/>
</dbReference>
<reference evidence="3 4" key="1">
    <citation type="journal article" date="2023" name="G3 (Bethesda)">
        <title>A chromosome-level genome assembly of Zasmidium syzygii isolated from banana leaves.</title>
        <authorList>
            <person name="van Westerhoven A.C."/>
            <person name="Mehrabi R."/>
            <person name="Talebi R."/>
            <person name="Steentjes M.B.F."/>
            <person name="Corcolon B."/>
            <person name="Chong P.A."/>
            <person name="Kema G.H.J."/>
            <person name="Seidl M.F."/>
        </authorList>
    </citation>
    <scope>NUCLEOTIDE SEQUENCE [LARGE SCALE GENOMIC DNA]</scope>
    <source>
        <strain evidence="3 4">P124</strain>
    </source>
</reference>
<name>A0ABR0E703_ZASCE</name>
<feature type="domain" description="WLM" evidence="2">
    <location>
        <begin position="10"/>
        <end position="258"/>
    </location>
</feature>
<feature type="region of interest" description="Disordered" evidence="1">
    <location>
        <begin position="155"/>
        <end position="193"/>
    </location>
</feature>
<feature type="compositionally biased region" description="Basic and acidic residues" evidence="1">
    <location>
        <begin position="291"/>
        <end position="305"/>
    </location>
</feature>
<evidence type="ECO:0000313" key="3">
    <source>
        <dbReference type="EMBL" id="KAK4497145.1"/>
    </source>
</evidence>
<feature type="compositionally biased region" description="Basic residues" evidence="1">
    <location>
        <begin position="328"/>
        <end position="340"/>
    </location>
</feature>
<gene>
    <name evidence="3" type="ORF">PRZ48_011595</name>
</gene>
<dbReference type="Pfam" id="PF08325">
    <property type="entry name" value="WLM"/>
    <property type="match status" value="1"/>
</dbReference>
<feature type="compositionally biased region" description="Basic and acidic residues" evidence="1">
    <location>
        <begin position="372"/>
        <end position="384"/>
    </location>
</feature>
<proteinExistence type="predicted"/>
<feature type="compositionally biased region" description="Acidic residues" evidence="1">
    <location>
        <begin position="266"/>
        <end position="287"/>
    </location>
</feature>
<feature type="compositionally biased region" description="Low complexity" evidence="1">
    <location>
        <begin position="430"/>
        <end position="451"/>
    </location>
</feature>
<dbReference type="InterPro" id="IPR053000">
    <property type="entry name" value="WSS1-like_metalloprotease"/>
</dbReference>
<dbReference type="EMBL" id="JAXOVC010000009">
    <property type="protein sequence ID" value="KAK4497145.1"/>
    <property type="molecule type" value="Genomic_DNA"/>
</dbReference>
<protein>
    <recommendedName>
        <fullName evidence="2">WLM domain-containing protein</fullName>
    </recommendedName>
</protein>
<dbReference type="Proteomes" id="UP001305779">
    <property type="component" value="Unassembled WGS sequence"/>
</dbReference>
<feature type="region of interest" description="Disordered" evidence="1">
    <location>
        <begin position="225"/>
        <end position="403"/>
    </location>
</feature>